<feature type="domain" description="Inosine/uridine-preferring nucleoside hydrolase" evidence="3">
    <location>
        <begin position="5"/>
        <end position="93"/>
    </location>
</feature>
<dbReference type="GO" id="GO:0005829">
    <property type="term" value="C:cytosol"/>
    <property type="evidence" value="ECO:0007669"/>
    <property type="project" value="TreeGrafter"/>
</dbReference>
<keyword evidence="1" id="KW-0378">Hydrolase</keyword>
<dbReference type="Pfam" id="PF01156">
    <property type="entry name" value="IU_nuc_hydro"/>
    <property type="match status" value="1"/>
</dbReference>
<gene>
    <name evidence="4" type="ORF">KPZU09_41210</name>
</gene>
<evidence type="ECO:0000259" key="3">
    <source>
        <dbReference type="Pfam" id="PF01156"/>
    </source>
</evidence>
<comment type="caution">
    <text evidence="4">The sequence shown here is derived from an EMBL/GenBank/DDBJ whole genome shotgun (WGS) entry which is preliminary data.</text>
</comment>
<dbReference type="EMBL" id="BNFF01000001">
    <property type="protein sequence ID" value="GHK54385.1"/>
    <property type="molecule type" value="Genomic_DNA"/>
</dbReference>
<reference evidence="4" key="1">
    <citation type="submission" date="2020-10" db="EMBL/GenBank/DDBJ databases">
        <title>Genome Sequence of ESBL Producing Zambian Clinical Strains.</title>
        <authorList>
            <person name="Shawa M."/>
            <person name="Furuta Y."/>
            <person name="Simbotwe M."/>
            <person name="Mulenga E."/>
            <person name="Mubanga M."/>
            <person name="Mulenga G."/>
            <person name="Kaile C."/>
            <person name="Zorigt T."/>
            <person name="Hang'ombe B."/>
            <person name="Higashi H."/>
        </authorList>
    </citation>
    <scope>NUCLEOTIDE SEQUENCE</scope>
    <source>
        <strain evidence="4">Zam_UTH_09</strain>
    </source>
</reference>
<dbReference type="Gene3D" id="3.90.245.10">
    <property type="entry name" value="Ribonucleoside hydrolase-like"/>
    <property type="match status" value="1"/>
</dbReference>
<dbReference type="PANTHER" id="PTHR12304:SF15">
    <property type="entry name" value="NON-SPECIFIC RIBONUCLEOSIDE HYDROLASE RIHC"/>
    <property type="match status" value="1"/>
</dbReference>
<evidence type="ECO:0000256" key="2">
    <source>
        <dbReference type="ARBA" id="ARBA00023295"/>
    </source>
</evidence>
<dbReference type="InterPro" id="IPR023186">
    <property type="entry name" value="IUNH"/>
</dbReference>
<dbReference type="InterPro" id="IPR036452">
    <property type="entry name" value="Ribo_hydro-like"/>
</dbReference>
<evidence type="ECO:0000256" key="1">
    <source>
        <dbReference type="ARBA" id="ARBA00022801"/>
    </source>
</evidence>
<dbReference type="GO" id="GO:0008477">
    <property type="term" value="F:purine nucleosidase activity"/>
    <property type="evidence" value="ECO:0007669"/>
    <property type="project" value="TreeGrafter"/>
</dbReference>
<proteinExistence type="predicted"/>
<dbReference type="SUPFAM" id="SSF53590">
    <property type="entry name" value="Nucleoside hydrolase"/>
    <property type="match status" value="1"/>
</dbReference>
<dbReference type="Proteomes" id="UP000655094">
    <property type="component" value="Unassembled WGS sequence"/>
</dbReference>
<keyword evidence="2" id="KW-0326">Glycosidase</keyword>
<dbReference type="AlphaFoldDB" id="A0A919LW17"/>
<organism evidence="4 5">
    <name type="scientific">Klebsiella pneumoniae</name>
    <dbReference type="NCBI Taxonomy" id="573"/>
    <lineage>
        <taxon>Bacteria</taxon>
        <taxon>Pseudomonadati</taxon>
        <taxon>Pseudomonadota</taxon>
        <taxon>Gammaproteobacteria</taxon>
        <taxon>Enterobacterales</taxon>
        <taxon>Enterobacteriaceae</taxon>
        <taxon>Klebsiella/Raoultella group</taxon>
        <taxon>Klebsiella</taxon>
        <taxon>Klebsiella pneumoniae complex</taxon>
    </lineage>
</organism>
<name>A0A919LW17_KLEPN</name>
<dbReference type="PANTHER" id="PTHR12304">
    <property type="entry name" value="INOSINE-URIDINE PREFERRING NUCLEOSIDE HYDROLASE"/>
    <property type="match status" value="1"/>
</dbReference>
<accession>A0A919LW17</accession>
<sequence>MRLPIILDTDPGIDDAAAIAAALFAPELDLQLMTTVAGNVSVEKTTRNALQLLHFWNADVPLAQGASMPLVRPLRDAASVHGESGMEGMTLLSINVNRWRSRPSERSVMRLCMLPSRSPWWRLVR</sequence>
<evidence type="ECO:0000313" key="4">
    <source>
        <dbReference type="EMBL" id="GHK54385.1"/>
    </source>
</evidence>
<dbReference type="InterPro" id="IPR001910">
    <property type="entry name" value="Inosine/uridine_hydrolase_dom"/>
</dbReference>
<evidence type="ECO:0000313" key="5">
    <source>
        <dbReference type="Proteomes" id="UP000655094"/>
    </source>
</evidence>
<protein>
    <recommendedName>
        <fullName evidence="3">Inosine/uridine-preferring nucleoside hydrolase domain-containing protein</fullName>
    </recommendedName>
</protein>
<dbReference type="GO" id="GO:0006152">
    <property type="term" value="P:purine nucleoside catabolic process"/>
    <property type="evidence" value="ECO:0007669"/>
    <property type="project" value="TreeGrafter"/>
</dbReference>